<keyword evidence="4" id="KW-0472">Membrane</keyword>
<feature type="domain" description="CzcB-like barrel-sandwich hybrid" evidence="5">
    <location>
        <begin position="88"/>
        <end position="250"/>
    </location>
</feature>
<feature type="region of interest" description="Disordered" evidence="3">
    <location>
        <begin position="158"/>
        <end position="186"/>
    </location>
</feature>
<dbReference type="EMBL" id="JMIX01000006">
    <property type="protein sequence ID" value="KEO93257.1"/>
    <property type="molecule type" value="Genomic_DNA"/>
</dbReference>
<dbReference type="PANTHER" id="PTHR30469">
    <property type="entry name" value="MULTIDRUG RESISTANCE PROTEIN MDTA"/>
    <property type="match status" value="1"/>
</dbReference>
<keyword evidence="4" id="KW-1133">Transmembrane helix</keyword>
<gene>
    <name evidence="6" type="ORF">EH32_11065</name>
</gene>
<dbReference type="Gene3D" id="1.10.287.470">
    <property type="entry name" value="Helix hairpin bin"/>
    <property type="match status" value="1"/>
</dbReference>
<dbReference type="Gene3D" id="2.40.50.100">
    <property type="match status" value="1"/>
</dbReference>
<evidence type="ECO:0000313" key="6">
    <source>
        <dbReference type="EMBL" id="KEO93257.1"/>
    </source>
</evidence>
<dbReference type="GO" id="GO:0015562">
    <property type="term" value="F:efflux transmembrane transporter activity"/>
    <property type="evidence" value="ECO:0007669"/>
    <property type="project" value="TreeGrafter"/>
</dbReference>
<dbReference type="InterPro" id="IPR058647">
    <property type="entry name" value="BSH_CzcB-like"/>
</dbReference>
<feature type="region of interest" description="Disordered" evidence="3">
    <location>
        <begin position="433"/>
        <end position="461"/>
    </location>
</feature>
<evidence type="ECO:0000313" key="7">
    <source>
        <dbReference type="Proteomes" id="UP000027866"/>
    </source>
</evidence>
<dbReference type="Gene3D" id="2.40.30.170">
    <property type="match status" value="1"/>
</dbReference>
<accession>A0A074N5K1</accession>
<evidence type="ECO:0000256" key="1">
    <source>
        <dbReference type="ARBA" id="ARBA00009477"/>
    </source>
</evidence>
<dbReference type="InterPro" id="IPR006143">
    <property type="entry name" value="RND_pump_MFP"/>
</dbReference>
<keyword evidence="4" id="KW-0812">Transmembrane</keyword>
<evidence type="ECO:0000256" key="4">
    <source>
        <dbReference type="SAM" id="Phobius"/>
    </source>
</evidence>
<dbReference type="Proteomes" id="UP000027866">
    <property type="component" value="Unassembled WGS sequence"/>
</dbReference>
<dbReference type="Pfam" id="PF25973">
    <property type="entry name" value="BSH_CzcB"/>
    <property type="match status" value="1"/>
</dbReference>
<proteinExistence type="inferred from homology"/>
<dbReference type="NCBIfam" id="TIGR01730">
    <property type="entry name" value="RND_mfp"/>
    <property type="match status" value="1"/>
</dbReference>
<evidence type="ECO:0000259" key="5">
    <source>
        <dbReference type="Pfam" id="PF25973"/>
    </source>
</evidence>
<dbReference type="SUPFAM" id="SSF111369">
    <property type="entry name" value="HlyD-like secretion proteins"/>
    <property type="match status" value="2"/>
</dbReference>
<sequence length="461" mass="48976">MPMAEDETDAQDDAPDKRKWRLIALGVLLAGVAIAAALWLLRPQQQGEQPPDRPPLVSVTAVEQRSEPIRLTGQGTVRPASQVGLALEVGGRVAWVNPSFREGERVRGGETLVRIESADYASRAEQARAEVEQARVELAQAKEARATRQEEFERLQERLASDGSLTPDPIEGDFVRPGEAGQEETTGLAENPSALALGQPQVDAAEAALAGARARFESARRNVARTRIAAPFDAVVRSKSVERGQFVQPGEVLGQLYDAGTLEVAVPLTQRKAALIPRVFAPVTSGAASGVPAEVRVDFGGATWAWDAIVEGAEGAIDPNTRTLDVVVRVASPLRGGRPVSGAEAAGEAPPLLPGFFADVEFLARTPPAYFTIPRDALRAENRVWAVREGRIAFVPVTVVAREGPNLYVTGPKLRDGERIVTGDLPSVTEGMEVRTGEGRTTPAIDARESGGKEPAIGGGA</sequence>
<name>A0A074N5K1_9SPHN</name>
<comment type="caution">
    <text evidence="6">The sequence shown here is derived from an EMBL/GenBank/DDBJ whole genome shotgun (WGS) entry which is preliminary data.</text>
</comment>
<evidence type="ECO:0000256" key="2">
    <source>
        <dbReference type="SAM" id="Coils"/>
    </source>
</evidence>
<evidence type="ECO:0000256" key="3">
    <source>
        <dbReference type="SAM" id="MobiDB-lite"/>
    </source>
</evidence>
<keyword evidence="7" id="KW-1185">Reference proteome</keyword>
<reference evidence="6 7" key="1">
    <citation type="submission" date="2014-04" db="EMBL/GenBank/DDBJ databases">
        <title>A comprehensive comparison of genomes of Erythrobacter spp. Strains.</title>
        <authorList>
            <person name="Zheng Q."/>
        </authorList>
    </citation>
    <scope>NUCLEOTIDE SEQUENCE [LARGE SCALE GENOMIC DNA]</scope>
    <source>
        <strain evidence="6 7">DSM 8509</strain>
    </source>
</reference>
<feature type="transmembrane region" description="Helical" evidence="4">
    <location>
        <begin position="20"/>
        <end position="41"/>
    </location>
</feature>
<keyword evidence="2" id="KW-0175">Coiled coil</keyword>
<dbReference type="PANTHER" id="PTHR30469:SF12">
    <property type="entry name" value="MULTIDRUG RESISTANCE PROTEIN MDTA"/>
    <property type="match status" value="1"/>
</dbReference>
<protein>
    <recommendedName>
        <fullName evidence="5">CzcB-like barrel-sandwich hybrid domain-containing protein</fullName>
    </recommendedName>
</protein>
<comment type="similarity">
    <text evidence="1">Belongs to the membrane fusion protein (MFP) (TC 8.A.1) family.</text>
</comment>
<feature type="coiled-coil region" evidence="2">
    <location>
        <begin position="117"/>
        <end position="158"/>
    </location>
</feature>
<organism evidence="6 7">
    <name type="scientific">Erythrobacter litoralis</name>
    <dbReference type="NCBI Taxonomy" id="39960"/>
    <lineage>
        <taxon>Bacteria</taxon>
        <taxon>Pseudomonadati</taxon>
        <taxon>Pseudomonadota</taxon>
        <taxon>Alphaproteobacteria</taxon>
        <taxon>Sphingomonadales</taxon>
        <taxon>Erythrobacteraceae</taxon>
        <taxon>Erythrobacter/Porphyrobacter group</taxon>
        <taxon>Erythrobacter</taxon>
    </lineage>
</organism>
<dbReference type="Gene3D" id="2.40.420.20">
    <property type="match status" value="1"/>
</dbReference>
<dbReference type="GO" id="GO:1990281">
    <property type="term" value="C:efflux pump complex"/>
    <property type="evidence" value="ECO:0007669"/>
    <property type="project" value="TreeGrafter"/>
</dbReference>
<dbReference type="AlphaFoldDB" id="A0A074N5K1"/>